<evidence type="ECO:0000256" key="4">
    <source>
        <dbReference type="PROSITE-ProRule" id="PRU10141"/>
    </source>
</evidence>
<organism evidence="6 7">
    <name type="scientific">Actinomortierella ambigua</name>
    <dbReference type="NCBI Taxonomy" id="1343610"/>
    <lineage>
        <taxon>Eukaryota</taxon>
        <taxon>Fungi</taxon>
        <taxon>Fungi incertae sedis</taxon>
        <taxon>Mucoromycota</taxon>
        <taxon>Mortierellomycotina</taxon>
        <taxon>Mortierellomycetes</taxon>
        <taxon>Mortierellales</taxon>
        <taxon>Mortierellaceae</taxon>
        <taxon>Actinomortierella</taxon>
    </lineage>
</organism>
<name>A0A9P6Q0Y7_9FUNG</name>
<evidence type="ECO:0000313" key="7">
    <source>
        <dbReference type="Proteomes" id="UP000807716"/>
    </source>
</evidence>
<dbReference type="SMART" id="SM00671">
    <property type="entry name" value="SEL1"/>
    <property type="match status" value="4"/>
</dbReference>
<dbReference type="Gene3D" id="1.10.510.10">
    <property type="entry name" value="Transferase(Phosphotransferase) domain 1"/>
    <property type="match status" value="1"/>
</dbReference>
<dbReference type="GO" id="GO:0004674">
    <property type="term" value="F:protein serine/threonine kinase activity"/>
    <property type="evidence" value="ECO:0007669"/>
    <property type="project" value="UniProtKB-KW"/>
</dbReference>
<dbReference type="SUPFAM" id="SSF56112">
    <property type="entry name" value="Protein kinase-like (PK-like)"/>
    <property type="match status" value="1"/>
</dbReference>
<dbReference type="PRINTS" id="PR00109">
    <property type="entry name" value="TYRKINASE"/>
</dbReference>
<dbReference type="InterPro" id="IPR011990">
    <property type="entry name" value="TPR-like_helical_dom_sf"/>
</dbReference>
<sequence>MSLKLGKCVGEGGFGAVYIGMWHGQRCAVKQFHLRGHDKLIQQEIAHVKNLRHRHIIQFLATETYEGSLVMITDFAEGGTLQSAIKDRRLGGGWVKKDEIAKEIAKGLAYIHSNKIIHRDLKSSNVLLTRHLEVKLCDFGLAQVKISTASSHTSNRRSAEGTLRWMAPEVLALRPKYSTKSDMYALGMVMWEMAADCTTPFQDQRDNNVVVGFVRQGEREEIPEETPTDYKTWIERCWEQDPSKRPEAAEMFNEDMDDVGYASGSQASMVSITTSMSNFSTSTGGSRAPGSGGVSGKIKFTARPGLSSKLAARLSALVGEYAERANEMLSLFDGTLYVIPPLIVEELELMVTPLDQLLNDAKYGDAEAQYKLGRKYLQALGVEPDFEEGVRLLEQAADQGHAEAMFRRALRTMFCTITPSATNKDVIKGWLHRASDDGHVLANTVLLSLSLRGKSKEGEICAETIKALEAREVGGDGMASLVLGSVYQDAKEFDKAAHYWERAAMRGHLEGVCVIGAYYAEGWGVGVDMARAWILMSHAAARWNPVGQFALATMFREGSVVSRDEHKAVMLFRRSAAQGYSESKAALHDMKM</sequence>
<feature type="domain" description="Protein kinase" evidence="5">
    <location>
        <begin position="3"/>
        <end position="259"/>
    </location>
</feature>
<dbReference type="SMART" id="SM00220">
    <property type="entry name" value="S_TKc"/>
    <property type="match status" value="1"/>
</dbReference>
<accession>A0A9P6Q0Y7</accession>
<feature type="binding site" evidence="4">
    <location>
        <position position="30"/>
    </location>
    <ligand>
        <name>ATP</name>
        <dbReference type="ChEBI" id="CHEBI:30616"/>
    </ligand>
</feature>
<keyword evidence="1" id="KW-0418">Kinase</keyword>
<evidence type="ECO:0000313" key="6">
    <source>
        <dbReference type="EMBL" id="KAG0256159.1"/>
    </source>
</evidence>
<gene>
    <name evidence="6" type="ORF">DFQ27_005884</name>
</gene>
<dbReference type="InterPro" id="IPR008271">
    <property type="entry name" value="Ser/Thr_kinase_AS"/>
</dbReference>
<dbReference type="InterPro" id="IPR017441">
    <property type="entry name" value="Protein_kinase_ATP_BS"/>
</dbReference>
<evidence type="ECO:0000256" key="2">
    <source>
        <dbReference type="ARBA" id="ARBA00022741"/>
    </source>
</evidence>
<reference evidence="6" key="1">
    <citation type="journal article" date="2020" name="Fungal Divers.">
        <title>Resolving the Mortierellaceae phylogeny through synthesis of multi-gene phylogenetics and phylogenomics.</title>
        <authorList>
            <person name="Vandepol N."/>
            <person name="Liber J."/>
            <person name="Desiro A."/>
            <person name="Na H."/>
            <person name="Kennedy M."/>
            <person name="Barry K."/>
            <person name="Grigoriev I.V."/>
            <person name="Miller A.N."/>
            <person name="O'Donnell K."/>
            <person name="Stajich J.E."/>
            <person name="Bonito G."/>
        </authorList>
    </citation>
    <scope>NUCLEOTIDE SEQUENCE</scope>
    <source>
        <strain evidence="6">BC1065</strain>
    </source>
</reference>
<evidence type="ECO:0000256" key="1">
    <source>
        <dbReference type="ARBA" id="ARBA00022527"/>
    </source>
</evidence>
<dbReference type="Proteomes" id="UP000807716">
    <property type="component" value="Unassembled WGS sequence"/>
</dbReference>
<keyword evidence="2 4" id="KW-0547">Nucleotide-binding</keyword>
<keyword evidence="3 4" id="KW-0067">ATP-binding</keyword>
<dbReference type="PROSITE" id="PS00108">
    <property type="entry name" value="PROTEIN_KINASE_ST"/>
    <property type="match status" value="1"/>
</dbReference>
<dbReference type="Pfam" id="PF08238">
    <property type="entry name" value="Sel1"/>
    <property type="match status" value="4"/>
</dbReference>
<dbReference type="InterPro" id="IPR011009">
    <property type="entry name" value="Kinase-like_dom_sf"/>
</dbReference>
<keyword evidence="7" id="KW-1185">Reference proteome</keyword>
<evidence type="ECO:0000259" key="5">
    <source>
        <dbReference type="PROSITE" id="PS50011"/>
    </source>
</evidence>
<dbReference type="GO" id="GO:0005524">
    <property type="term" value="F:ATP binding"/>
    <property type="evidence" value="ECO:0007669"/>
    <property type="project" value="UniProtKB-UniRule"/>
</dbReference>
<dbReference type="SUPFAM" id="SSF81901">
    <property type="entry name" value="HCP-like"/>
    <property type="match status" value="1"/>
</dbReference>
<proteinExistence type="predicted"/>
<comment type="caution">
    <text evidence="6">The sequence shown here is derived from an EMBL/GenBank/DDBJ whole genome shotgun (WGS) entry which is preliminary data.</text>
</comment>
<dbReference type="InterPro" id="IPR006597">
    <property type="entry name" value="Sel1-like"/>
</dbReference>
<dbReference type="AlphaFoldDB" id="A0A9P6Q0Y7"/>
<protein>
    <recommendedName>
        <fullName evidence="5">Protein kinase domain-containing protein</fullName>
    </recommendedName>
</protein>
<dbReference type="PANTHER" id="PTHR44329">
    <property type="entry name" value="SERINE/THREONINE-PROTEIN KINASE TNNI3K-RELATED"/>
    <property type="match status" value="1"/>
</dbReference>
<dbReference type="Pfam" id="PF07714">
    <property type="entry name" value="PK_Tyr_Ser-Thr"/>
    <property type="match status" value="1"/>
</dbReference>
<dbReference type="PROSITE" id="PS50011">
    <property type="entry name" value="PROTEIN_KINASE_DOM"/>
    <property type="match status" value="1"/>
</dbReference>
<dbReference type="InterPro" id="IPR001245">
    <property type="entry name" value="Ser-Thr/Tyr_kinase_cat_dom"/>
</dbReference>
<dbReference type="InterPro" id="IPR051681">
    <property type="entry name" value="Ser/Thr_Kinases-Pseudokinases"/>
</dbReference>
<dbReference type="EMBL" id="JAAAJB010000423">
    <property type="protein sequence ID" value="KAG0256159.1"/>
    <property type="molecule type" value="Genomic_DNA"/>
</dbReference>
<dbReference type="OrthoDB" id="4062651at2759"/>
<dbReference type="InterPro" id="IPR000719">
    <property type="entry name" value="Prot_kinase_dom"/>
</dbReference>
<keyword evidence="1" id="KW-0723">Serine/threonine-protein kinase</keyword>
<dbReference type="Gene3D" id="1.25.40.10">
    <property type="entry name" value="Tetratricopeptide repeat domain"/>
    <property type="match status" value="2"/>
</dbReference>
<evidence type="ECO:0000256" key="3">
    <source>
        <dbReference type="ARBA" id="ARBA00022840"/>
    </source>
</evidence>
<keyword evidence="1" id="KW-0808">Transferase</keyword>
<dbReference type="CDD" id="cd13999">
    <property type="entry name" value="STKc_MAP3K-like"/>
    <property type="match status" value="1"/>
</dbReference>
<dbReference type="PROSITE" id="PS00107">
    <property type="entry name" value="PROTEIN_KINASE_ATP"/>
    <property type="match status" value="1"/>
</dbReference>